<dbReference type="HOGENOM" id="CLU_133239_1_0_6"/>
<dbReference type="EMBL" id="FPLD01000040">
    <property type="protein sequence ID" value="SGY91142.1"/>
    <property type="molecule type" value="Genomic_DNA"/>
</dbReference>
<dbReference type="Proteomes" id="UP000182660">
    <property type="component" value="Unassembled WGS sequence"/>
</dbReference>
<name>A0A090IBV2_9GAMM</name>
<sequence>MANLLNQVETIYNVAKETAKTSITAGFGVYGTIIDEAAKSSDKATQLFESLVERGAQVEPQIKEQVSALFGKKISLESIETKAQSITSRFTGVQGQKLNEVESKIDLLAQMISELKTEPAKVQKVVKAAASKATAEA</sequence>
<accession>A0A090IBV2</accession>
<protein>
    <recommendedName>
        <fullName evidence="5">Phasin family protein</fullName>
    </recommendedName>
</protein>
<proteinExistence type="predicted"/>
<dbReference type="EMBL" id="FPLJ01000132">
    <property type="protein sequence ID" value="SGZ03123.1"/>
    <property type="molecule type" value="Genomic_DNA"/>
</dbReference>
<organism evidence="1 4">
    <name type="scientific">Moritella viscosa</name>
    <dbReference type="NCBI Taxonomy" id="80854"/>
    <lineage>
        <taxon>Bacteria</taxon>
        <taxon>Pseudomonadati</taxon>
        <taxon>Pseudomonadota</taxon>
        <taxon>Gammaproteobacteria</taxon>
        <taxon>Alteromonadales</taxon>
        <taxon>Moritellaceae</taxon>
        <taxon>Moritella</taxon>
    </lineage>
</organism>
<evidence type="ECO:0000313" key="4">
    <source>
        <dbReference type="Proteomes" id="UP000183794"/>
    </source>
</evidence>
<dbReference type="RefSeq" id="WP_045109935.1">
    <property type="nucleotide sequence ID" value="NZ_CAWQZC010000054.1"/>
</dbReference>
<evidence type="ECO:0000313" key="1">
    <source>
        <dbReference type="EMBL" id="SGY91142.1"/>
    </source>
</evidence>
<dbReference type="KEGG" id="mvs:MVIS_1640"/>
<dbReference type="Proteomes" id="UP000183794">
    <property type="component" value="Unassembled WGS sequence"/>
</dbReference>
<dbReference type="AlphaFoldDB" id="A0A090IBV2"/>
<dbReference type="PATRIC" id="fig|80854.5.peg.1746"/>
<evidence type="ECO:0000313" key="3">
    <source>
        <dbReference type="Proteomes" id="UP000182660"/>
    </source>
</evidence>
<dbReference type="STRING" id="80854.MVIS_1640"/>
<dbReference type="GeneID" id="61294946"/>
<reference evidence="2 3" key="1">
    <citation type="submission" date="2016-11" db="EMBL/GenBank/DDBJ databases">
        <authorList>
            <person name="Klemetsen T."/>
        </authorList>
    </citation>
    <scope>NUCLEOTIDE SEQUENCE [LARGE SCALE GENOMIC DNA]</scope>
    <source>
        <strain evidence="2">MT 2528</strain>
    </source>
</reference>
<gene>
    <name evidence="2" type="ORF">MT2528_4553</name>
    <name evidence="1" type="ORF">NVI5450_1201</name>
</gene>
<evidence type="ECO:0000313" key="2">
    <source>
        <dbReference type="EMBL" id="SGZ03123.1"/>
    </source>
</evidence>
<evidence type="ECO:0008006" key="5">
    <source>
        <dbReference type="Google" id="ProtNLM"/>
    </source>
</evidence>
<dbReference type="OrthoDB" id="6400606at2"/>
<reference evidence="1 4" key="2">
    <citation type="submission" date="2016-11" db="EMBL/GenBank/DDBJ databases">
        <authorList>
            <person name="Jaros S."/>
            <person name="Januszkiewicz K."/>
            <person name="Wedrychowicz H."/>
        </authorList>
    </citation>
    <scope>NUCLEOTIDE SEQUENCE [LARGE SCALE GENOMIC DNA]</scope>
    <source>
        <strain evidence="1">NVI 5450</strain>
    </source>
</reference>
<keyword evidence="3" id="KW-1185">Reference proteome</keyword>